<proteinExistence type="predicted"/>
<dbReference type="EMBL" id="CAAE01014769">
    <property type="protein sequence ID" value="CAG05585.1"/>
    <property type="molecule type" value="Genomic_DNA"/>
</dbReference>
<evidence type="ECO:0000313" key="2">
    <source>
        <dbReference type="EMBL" id="CAG05585.1"/>
    </source>
</evidence>
<reference evidence="2" key="2">
    <citation type="submission" date="2004-02" db="EMBL/GenBank/DDBJ databases">
        <authorList>
            <consortium name="Genoscope"/>
            <consortium name="Whitehead Institute Centre for Genome Research"/>
        </authorList>
    </citation>
    <scope>NUCLEOTIDE SEQUENCE</scope>
</reference>
<name>Q4S197_TETNG</name>
<feature type="region of interest" description="Disordered" evidence="1">
    <location>
        <begin position="1"/>
        <end position="59"/>
    </location>
</feature>
<feature type="compositionally biased region" description="Polar residues" evidence="1">
    <location>
        <begin position="1"/>
        <end position="11"/>
    </location>
</feature>
<feature type="compositionally biased region" description="Basic residues" evidence="1">
    <location>
        <begin position="15"/>
        <end position="26"/>
    </location>
</feature>
<dbReference type="KEGG" id="tng:GSTEN00025649G001"/>
<evidence type="ECO:0000256" key="1">
    <source>
        <dbReference type="SAM" id="MobiDB-lite"/>
    </source>
</evidence>
<accession>Q4S197</accession>
<reference evidence="2" key="1">
    <citation type="journal article" date="2004" name="Nature">
        <title>Genome duplication in the teleost fish Tetraodon nigroviridis reveals the early vertebrate proto-karyotype.</title>
        <authorList>
            <person name="Jaillon O."/>
            <person name="Aury J.-M."/>
            <person name="Brunet F."/>
            <person name="Petit J.-L."/>
            <person name="Stange-Thomann N."/>
            <person name="Mauceli E."/>
            <person name="Bouneau L."/>
            <person name="Fischer C."/>
            <person name="Ozouf-Costaz C."/>
            <person name="Bernot A."/>
            <person name="Nicaud S."/>
            <person name="Jaffe D."/>
            <person name="Fisher S."/>
            <person name="Lutfalla G."/>
            <person name="Dossat C."/>
            <person name="Segurens B."/>
            <person name="Dasilva C."/>
            <person name="Salanoubat M."/>
            <person name="Levy M."/>
            <person name="Boudet N."/>
            <person name="Castellano S."/>
            <person name="Anthouard V."/>
            <person name="Jubin C."/>
            <person name="Castelli V."/>
            <person name="Katinka M."/>
            <person name="Vacherie B."/>
            <person name="Biemont C."/>
            <person name="Skalli Z."/>
            <person name="Cattolico L."/>
            <person name="Poulain J."/>
            <person name="De Berardinis V."/>
            <person name="Cruaud C."/>
            <person name="Duprat S."/>
            <person name="Brottier P."/>
            <person name="Coutanceau J.-P."/>
            <person name="Gouzy J."/>
            <person name="Parra G."/>
            <person name="Lardier G."/>
            <person name="Chapple C."/>
            <person name="McKernan K.J."/>
            <person name="McEwan P."/>
            <person name="Bosak S."/>
            <person name="Kellis M."/>
            <person name="Volff J.-N."/>
            <person name="Guigo R."/>
            <person name="Zody M.C."/>
            <person name="Mesirov J."/>
            <person name="Lindblad-Toh K."/>
            <person name="Birren B."/>
            <person name="Nusbaum C."/>
            <person name="Kahn D."/>
            <person name="Robinson-Rechavi M."/>
            <person name="Laudet V."/>
            <person name="Schachter V."/>
            <person name="Quetier F."/>
            <person name="Saurin W."/>
            <person name="Scarpelli C."/>
            <person name="Wincker P."/>
            <person name="Lander E.S."/>
            <person name="Weissenbach J."/>
            <person name="Roest Crollius H."/>
        </authorList>
    </citation>
    <scope>NUCLEOTIDE SEQUENCE [LARGE SCALE GENOMIC DNA]</scope>
</reference>
<organism evidence="2">
    <name type="scientific">Tetraodon nigroviridis</name>
    <name type="common">Spotted green pufferfish</name>
    <name type="synonym">Chelonodon nigroviridis</name>
    <dbReference type="NCBI Taxonomy" id="99883"/>
    <lineage>
        <taxon>Eukaryota</taxon>
        <taxon>Metazoa</taxon>
        <taxon>Chordata</taxon>
        <taxon>Craniata</taxon>
        <taxon>Vertebrata</taxon>
        <taxon>Euteleostomi</taxon>
        <taxon>Actinopterygii</taxon>
        <taxon>Neopterygii</taxon>
        <taxon>Teleostei</taxon>
        <taxon>Neoteleostei</taxon>
        <taxon>Acanthomorphata</taxon>
        <taxon>Eupercaria</taxon>
        <taxon>Tetraodontiformes</taxon>
        <taxon>Tetradontoidea</taxon>
        <taxon>Tetraodontidae</taxon>
        <taxon>Tetraodon</taxon>
    </lineage>
</organism>
<dbReference type="AlphaFoldDB" id="Q4S197"/>
<protein>
    <submittedName>
        <fullName evidence="2">(spotted green pufferfish) hypothetical protein</fullName>
    </submittedName>
</protein>
<sequence length="59" mass="6745">MGGSAHTSKWQGSLRLKRDKKQRAIKSQREEEGAGSKALMNTPKHRDSKEKHRGMERRG</sequence>
<comment type="caution">
    <text evidence="2">The sequence shown here is derived from an EMBL/GenBank/DDBJ whole genome shotgun (WGS) entry which is preliminary data.</text>
</comment>
<gene>
    <name evidence="2" type="ORF">GSTENG00025649001</name>
</gene>